<name>A0A2P9APV8_9HYPH</name>
<evidence type="ECO:0000313" key="4">
    <source>
        <dbReference type="Proteomes" id="UP000245698"/>
    </source>
</evidence>
<dbReference type="AlphaFoldDB" id="A0A2P9APV8"/>
<evidence type="ECO:0000259" key="2">
    <source>
        <dbReference type="PROSITE" id="PS50943"/>
    </source>
</evidence>
<sequence length="176" mass="19288">MRCARWALRPARRSNCSAVRRTNLRLPRLVMSTGPRNAASTTSPDLLPRSVRVKLAIMTSFITPKIGELAVFSNSLFIGDLAGRECSEGLRVHRGPPARDLAAAVDLSAPHISEIERKKKEGSFSAMKKIAAALNAGLPIYHPAIRDGARETYSQSQNGLRPSRWASQREMPISLS</sequence>
<dbReference type="InterPro" id="IPR001387">
    <property type="entry name" value="Cro/C1-type_HTH"/>
</dbReference>
<dbReference type="PROSITE" id="PS50943">
    <property type="entry name" value="HTH_CROC1"/>
    <property type="match status" value="1"/>
</dbReference>
<gene>
    <name evidence="3" type="ORF">BQ8482_340096</name>
</gene>
<dbReference type="CDD" id="cd00093">
    <property type="entry name" value="HTH_XRE"/>
    <property type="match status" value="1"/>
</dbReference>
<organism evidence="3 4">
    <name type="scientific">Mesorhizobium delmotii</name>
    <dbReference type="NCBI Taxonomy" id="1631247"/>
    <lineage>
        <taxon>Bacteria</taxon>
        <taxon>Pseudomonadati</taxon>
        <taxon>Pseudomonadota</taxon>
        <taxon>Alphaproteobacteria</taxon>
        <taxon>Hyphomicrobiales</taxon>
        <taxon>Phyllobacteriaceae</taxon>
        <taxon>Mesorhizobium</taxon>
    </lineage>
</organism>
<dbReference type="Gene3D" id="1.10.260.40">
    <property type="entry name" value="lambda repressor-like DNA-binding domains"/>
    <property type="match status" value="1"/>
</dbReference>
<reference evidence="4" key="1">
    <citation type="submission" date="2016-12" db="EMBL/GenBank/DDBJ databases">
        <authorList>
            <person name="Brunel B."/>
        </authorList>
    </citation>
    <scope>NUCLEOTIDE SEQUENCE [LARGE SCALE GENOMIC DNA]</scope>
</reference>
<dbReference type="InterPro" id="IPR010982">
    <property type="entry name" value="Lambda_DNA-bd_dom_sf"/>
</dbReference>
<evidence type="ECO:0000313" key="3">
    <source>
        <dbReference type="EMBL" id="SJM33200.1"/>
    </source>
</evidence>
<dbReference type="GO" id="GO:0003677">
    <property type="term" value="F:DNA binding"/>
    <property type="evidence" value="ECO:0007669"/>
    <property type="project" value="InterPro"/>
</dbReference>
<protein>
    <recommendedName>
        <fullName evidence="2">HTH cro/C1-type domain-containing protein</fullName>
    </recommendedName>
</protein>
<evidence type="ECO:0000256" key="1">
    <source>
        <dbReference type="SAM" id="MobiDB-lite"/>
    </source>
</evidence>
<dbReference type="EMBL" id="FUIG01000042">
    <property type="protein sequence ID" value="SJM33200.1"/>
    <property type="molecule type" value="Genomic_DNA"/>
</dbReference>
<dbReference type="SUPFAM" id="SSF47413">
    <property type="entry name" value="lambda repressor-like DNA-binding domains"/>
    <property type="match status" value="1"/>
</dbReference>
<proteinExistence type="predicted"/>
<accession>A0A2P9APV8</accession>
<feature type="domain" description="HTH cro/C1-type" evidence="2">
    <location>
        <begin position="99"/>
        <end position="142"/>
    </location>
</feature>
<feature type="region of interest" description="Disordered" evidence="1">
    <location>
        <begin position="151"/>
        <end position="176"/>
    </location>
</feature>
<dbReference type="Proteomes" id="UP000245698">
    <property type="component" value="Unassembled WGS sequence"/>
</dbReference>
<keyword evidence="4" id="KW-1185">Reference proteome</keyword>